<dbReference type="PANTHER" id="PTHR43278:SF2">
    <property type="entry name" value="IRON-SULFUR FLAVOPROTEIN"/>
    <property type="match status" value="1"/>
</dbReference>
<protein>
    <submittedName>
        <fullName evidence="7">Flavodoxin family protein</fullName>
    </submittedName>
</protein>
<reference evidence="7 8" key="1">
    <citation type="journal article" date="2019" name="Nat. Microbiol.">
        <title>Wide diversity of methane and short-chain alkane metabolisms in uncultured archaea.</title>
        <authorList>
            <person name="Borrel G."/>
            <person name="Adam P.S."/>
            <person name="McKay L.J."/>
            <person name="Chen L.X."/>
            <person name="Sierra-Garcia I.N."/>
            <person name="Sieber C.M."/>
            <person name="Letourneur Q."/>
            <person name="Ghozlane A."/>
            <person name="Andersen G.L."/>
            <person name="Li W.J."/>
            <person name="Hallam S.J."/>
            <person name="Muyzer G."/>
            <person name="de Oliveira V.M."/>
            <person name="Inskeep W.P."/>
            <person name="Banfield J.F."/>
            <person name="Gribaldo S."/>
        </authorList>
    </citation>
    <scope>NUCLEOTIDE SEQUENCE [LARGE SCALE GENOMIC DNA]</scope>
    <source>
        <strain evidence="7">NM1b</strain>
    </source>
</reference>
<evidence type="ECO:0000256" key="1">
    <source>
        <dbReference type="ARBA" id="ARBA00001917"/>
    </source>
</evidence>
<dbReference type="InterPro" id="IPR029039">
    <property type="entry name" value="Flavoprotein-like_sf"/>
</dbReference>
<proteinExistence type="inferred from homology"/>
<dbReference type="Proteomes" id="UP000320766">
    <property type="component" value="Unassembled WGS sequence"/>
</dbReference>
<evidence type="ECO:0000259" key="6">
    <source>
        <dbReference type="Pfam" id="PF03358"/>
    </source>
</evidence>
<dbReference type="Pfam" id="PF03358">
    <property type="entry name" value="FMN_red"/>
    <property type="match status" value="1"/>
</dbReference>
<comment type="caution">
    <text evidence="7">The sequence shown here is derived from an EMBL/GenBank/DDBJ whole genome shotgun (WGS) entry which is preliminary data.</text>
</comment>
<feature type="domain" description="NADPH-dependent FMN reductase-like" evidence="6">
    <location>
        <begin position="1"/>
        <end position="104"/>
    </location>
</feature>
<dbReference type="PANTHER" id="PTHR43278">
    <property type="entry name" value="NAD(P)H-DEPENDENT FMN-CONTAINING OXIDOREDUCTASE YWQN-RELATED"/>
    <property type="match status" value="1"/>
</dbReference>
<evidence type="ECO:0000313" key="8">
    <source>
        <dbReference type="Proteomes" id="UP000320766"/>
    </source>
</evidence>
<dbReference type="GO" id="GO:0016491">
    <property type="term" value="F:oxidoreductase activity"/>
    <property type="evidence" value="ECO:0007669"/>
    <property type="project" value="InterPro"/>
</dbReference>
<comment type="cofactor">
    <cofactor evidence="1">
        <name>FMN</name>
        <dbReference type="ChEBI" id="CHEBI:58210"/>
    </cofactor>
</comment>
<organism evidence="7 8">
    <name type="scientific">Candidatus Methanolliviera hydrocarbonicum</name>
    <dbReference type="NCBI Taxonomy" id="2491085"/>
    <lineage>
        <taxon>Archaea</taxon>
        <taxon>Methanobacteriati</taxon>
        <taxon>Methanobacteriota</taxon>
        <taxon>Candidatus Methanoliparia</taxon>
        <taxon>Candidatus Methanoliparales</taxon>
        <taxon>Candidatus Methanollivieraceae</taxon>
        <taxon>Candidatus Methanolliviera</taxon>
    </lineage>
</organism>
<dbReference type="InterPro" id="IPR005025">
    <property type="entry name" value="FMN_Rdtase-like_dom"/>
</dbReference>
<sequence>MKVLALNGSPRMKKGNTALILDPFLEGMREEGAEVELYYTKNLKINPCQGKFICWTKTPGKCWQKDDMQMLLPKICEADILVLGTPVYLDSVSGPIKNVMDRMIPLVHGTIEMRDGHCRHPLREECKRGKVVLVSNCGFWEIDNFDPMIVQMKAWCKNTSREFAGALIRPHGEGLRPAMKMGLPVDEIFDAAKEAGRQLVKEGKMSLETLKIVSRELMPLEMYVQSVNDIIQYAIEAEIKLGKASLNSLKKN</sequence>
<evidence type="ECO:0000256" key="5">
    <source>
        <dbReference type="ARBA" id="ARBA00038292"/>
    </source>
</evidence>
<evidence type="ECO:0000313" key="7">
    <source>
        <dbReference type="EMBL" id="RZN68128.1"/>
    </source>
</evidence>
<comment type="similarity">
    <text evidence="5">Belongs to the SsuE family. Isf subfamily.</text>
</comment>
<dbReference type="InterPro" id="IPR051796">
    <property type="entry name" value="ISF_SsuE-like"/>
</dbReference>
<evidence type="ECO:0000256" key="2">
    <source>
        <dbReference type="ARBA" id="ARBA00001966"/>
    </source>
</evidence>
<evidence type="ECO:0000256" key="3">
    <source>
        <dbReference type="ARBA" id="ARBA00022630"/>
    </source>
</evidence>
<dbReference type="AlphaFoldDB" id="A0A520KVK4"/>
<name>A0A520KVK4_9EURY</name>
<keyword evidence="3" id="KW-0285">Flavoprotein</keyword>
<dbReference type="EMBL" id="RXIL01000116">
    <property type="protein sequence ID" value="RZN68128.1"/>
    <property type="molecule type" value="Genomic_DNA"/>
</dbReference>
<dbReference type="Gene3D" id="3.40.50.360">
    <property type="match status" value="1"/>
</dbReference>
<keyword evidence="4" id="KW-0288">FMN</keyword>
<gene>
    <name evidence="7" type="ORF">EF807_06450</name>
</gene>
<evidence type="ECO:0000256" key="4">
    <source>
        <dbReference type="ARBA" id="ARBA00022643"/>
    </source>
</evidence>
<accession>A0A520KVK4</accession>
<dbReference type="SUPFAM" id="SSF52218">
    <property type="entry name" value="Flavoproteins"/>
    <property type="match status" value="1"/>
</dbReference>
<comment type="cofactor">
    <cofactor evidence="2">
        <name>[4Fe-4S] cluster</name>
        <dbReference type="ChEBI" id="CHEBI:49883"/>
    </cofactor>
</comment>